<feature type="modified residue" description="4-aspartylphosphate" evidence="5">
    <location>
        <position position="55"/>
    </location>
</feature>
<dbReference type="GO" id="GO:0003677">
    <property type="term" value="F:DNA binding"/>
    <property type="evidence" value="ECO:0007669"/>
    <property type="project" value="UniProtKB-KW"/>
</dbReference>
<evidence type="ECO:0000313" key="9">
    <source>
        <dbReference type="Proteomes" id="UP000321204"/>
    </source>
</evidence>
<evidence type="ECO:0000256" key="2">
    <source>
        <dbReference type="ARBA" id="ARBA00023015"/>
    </source>
</evidence>
<dbReference type="PROSITE" id="PS50110">
    <property type="entry name" value="RESPONSE_REGULATORY"/>
    <property type="match status" value="1"/>
</dbReference>
<dbReference type="RefSeq" id="WP_146788937.1">
    <property type="nucleotide sequence ID" value="NZ_BAABIO010000003.1"/>
</dbReference>
<dbReference type="OrthoDB" id="9797341at2"/>
<dbReference type="SUPFAM" id="SSF52172">
    <property type="entry name" value="CheY-like"/>
    <property type="match status" value="1"/>
</dbReference>
<dbReference type="InterPro" id="IPR001789">
    <property type="entry name" value="Sig_transdc_resp-reg_receiver"/>
</dbReference>
<sequence length="217" mass="24367">MKKKIALVDDHVMLRNGLAALLEDCGYEILFQASNGKELIEKLNEKALPQLVLMDINMPRMDGFETALWLKKNHPQVCVLALSMLDDEASIIRMLRAGAGGYILKDSDPDELQKAIEAVLQKGFYHSELVSGKLIRAINNLDEHDAFAETLSVKLSEKETEFLRWACTDLSYKEIAEKMGISPRTVDNYRDTLQEKLACKGRIGLAMWAIKNGIVTV</sequence>
<name>A0A5B8UK19_9BACT</name>
<gene>
    <name evidence="8" type="ORF">FSB75_14450</name>
</gene>
<protein>
    <submittedName>
        <fullName evidence="8">Response regulator transcription factor</fullName>
    </submittedName>
</protein>
<dbReference type="SUPFAM" id="SSF46894">
    <property type="entry name" value="C-terminal effector domain of the bipartite response regulators"/>
    <property type="match status" value="1"/>
</dbReference>
<dbReference type="PRINTS" id="PR00038">
    <property type="entry name" value="HTHLUXR"/>
</dbReference>
<dbReference type="InterPro" id="IPR016032">
    <property type="entry name" value="Sig_transdc_resp-reg_C-effctor"/>
</dbReference>
<reference evidence="8 9" key="1">
    <citation type="journal article" date="2015" name="Int. J. Syst. Evol. Microbiol.">
        <title>Flavisolibacter ginsenosidimutans sp. nov., with ginsenoside-converting activity isolated from soil used for cultivating ginseng.</title>
        <authorList>
            <person name="Zhao Y."/>
            <person name="Liu Q."/>
            <person name="Kang M.S."/>
            <person name="Jin F."/>
            <person name="Yu H."/>
            <person name="Im W.T."/>
        </authorList>
    </citation>
    <scope>NUCLEOTIDE SEQUENCE [LARGE SCALE GENOMIC DNA]</scope>
    <source>
        <strain evidence="8 9">Gsoil 636</strain>
    </source>
</reference>
<dbReference type="AlphaFoldDB" id="A0A5B8UK19"/>
<keyword evidence="3" id="KW-0238">DNA-binding</keyword>
<dbReference type="Pfam" id="PF00196">
    <property type="entry name" value="GerE"/>
    <property type="match status" value="1"/>
</dbReference>
<accession>A0A5B8UK19</accession>
<dbReference type="GO" id="GO:0006355">
    <property type="term" value="P:regulation of DNA-templated transcription"/>
    <property type="evidence" value="ECO:0007669"/>
    <property type="project" value="InterPro"/>
</dbReference>
<dbReference type="Gene3D" id="3.40.50.2300">
    <property type="match status" value="1"/>
</dbReference>
<dbReference type="PROSITE" id="PS50043">
    <property type="entry name" value="HTH_LUXR_2"/>
    <property type="match status" value="1"/>
</dbReference>
<dbReference type="PANTHER" id="PTHR43214:SF41">
    <property type="entry name" value="NITRATE_NITRITE RESPONSE REGULATOR PROTEIN NARP"/>
    <property type="match status" value="1"/>
</dbReference>
<dbReference type="GO" id="GO:0000160">
    <property type="term" value="P:phosphorelay signal transduction system"/>
    <property type="evidence" value="ECO:0007669"/>
    <property type="project" value="InterPro"/>
</dbReference>
<dbReference type="EMBL" id="CP042433">
    <property type="protein sequence ID" value="QEC57051.1"/>
    <property type="molecule type" value="Genomic_DNA"/>
</dbReference>
<dbReference type="PANTHER" id="PTHR43214">
    <property type="entry name" value="TWO-COMPONENT RESPONSE REGULATOR"/>
    <property type="match status" value="1"/>
</dbReference>
<dbReference type="SMART" id="SM00421">
    <property type="entry name" value="HTH_LUXR"/>
    <property type="match status" value="1"/>
</dbReference>
<evidence type="ECO:0000256" key="3">
    <source>
        <dbReference type="ARBA" id="ARBA00023125"/>
    </source>
</evidence>
<evidence type="ECO:0000259" key="7">
    <source>
        <dbReference type="PROSITE" id="PS50110"/>
    </source>
</evidence>
<dbReference type="Pfam" id="PF00072">
    <property type="entry name" value="Response_reg"/>
    <property type="match status" value="1"/>
</dbReference>
<evidence type="ECO:0000259" key="6">
    <source>
        <dbReference type="PROSITE" id="PS50043"/>
    </source>
</evidence>
<evidence type="ECO:0000256" key="5">
    <source>
        <dbReference type="PROSITE-ProRule" id="PRU00169"/>
    </source>
</evidence>
<evidence type="ECO:0000313" key="8">
    <source>
        <dbReference type="EMBL" id="QEC57051.1"/>
    </source>
</evidence>
<keyword evidence="4" id="KW-0804">Transcription</keyword>
<dbReference type="InterPro" id="IPR011006">
    <property type="entry name" value="CheY-like_superfamily"/>
</dbReference>
<organism evidence="8 9">
    <name type="scientific">Flavisolibacter ginsenosidimutans</name>
    <dbReference type="NCBI Taxonomy" id="661481"/>
    <lineage>
        <taxon>Bacteria</taxon>
        <taxon>Pseudomonadati</taxon>
        <taxon>Bacteroidota</taxon>
        <taxon>Chitinophagia</taxon>
        <taxon>Chitinophagales</taxon>
        <taxon>Chitinophagaceae</taxon>
        <taxon>Flavisolibacter</taxon>
    </lineage>
</organism>
<keyword evidence="1 5" id="KW-0597">Phosphoprotein</keyword>
<dbReference type="CDD" id="cd06170">
    <property type="entry name" value="LuxR_C_like"/>
    <property type="match status" value="1"/>
</dbReference>
<proteinExistence type="predicted"/>
<dbReference type="InterPro" id="IPR058245">
    <property type="entry name" value="NreC/VraR/RcsB-like_REC"/>
</dbReference>
<dbReference type="KEGG" id="fgg:FSB75_14450"/>
<dbReference type="CDD" id="cd17535">
    <property type="entry name" value="REC_NarL-like"/>
    <property type="match status" value="1"/>
</dbReference>
<dbReference type="SMART" id="SM00448">
    <property type="entry name" value="REC"/>
    <property type="match status" value="1"/>
</dbReference>
<keyword evidence="2" id="KW-0805">Transcription regulation</keyword>
<dbReference type="InterPro" id="IPR039420">
    <property type="entry name" value="WalR-like"/>
</dbReference>
<evidence type="ECO:0000256" key="4">
    <source>
        <dbReference type="ARBA" id="ARBA00023163"/>
    </source>
</evidence>
<feature type="domain" description="HTH luxR-type" evidence="6">
    <location>
        <begin position="148"/>
        <end position="213"/>
    </location>
</feature>
<keyword evidence="9" id="KW-1185">Reference proteome</keyword>
<dbReference type="InterPro" id="IPR000792">
    <property type="entry name" value="Tscrpt_reg_LuxR_C"/>
</dbReference>
<dbReference type="Proteomes" id="UP000321204">
    <property type="component" value="Chromosome"/>
</dbReference>
<feature type="domain" description="Response regulatory" evidence="7">
    <location>
        <begin position="4"/>
        <end position="120"/>
    </location>
</feature>
<evidence type="ECO:0000256" key="1">
    <source>
        <dbReference type="ARBA" id="ARBA00022553"/>
    </source>
</evidence>